<sequence length="315" mass="36298">MLKYLLFIVLFALPGLVAGQQVLRPVGTFNSDTIRIGAPLQFTLVHRHPEKLEVILPGTNYNFSPFELVRKDFFATKTKNGISTDSAVYTLRTFDTKAVQSLALPVFVLQGKDTIRVNSDSSRVILQELVTRVNEPLKFRFETELVPVEERFDWPILLLWISFISLVSSLVWLIFGQTIKTKYKLYRLRKDHLYFASRYNAHIDRFVKTGVSQSMEKAVSLWKNYLTKLERSAINSFTTKEIVEFYNDNEEVNNALRHCDKAIYGNLITEADAETKEALLMLRRFAKSRYRANREIIKNAKNNRQHAGVAEPGLV</sequence>
<dbReference type="EMBL" id="JBEOKT010000016">
    <property type="protein sequence ID" value="MER2998925.1"/>
    <property type="molecule type" value="Genomic_DNA"/>
</dbReference>
<keyword evidence="1" id="KW-1133">Transmembrane helix</keyword>
<reference evidence="2 3" key="1">
    <citation type="submission" date="2024-06" db="EMBL/GenBank/DDBJ databases">
        <title>Pontibacter populi HYL7-15.</title>
        <authorList>
            <person name="Kim M.K."/>
        </authorList>
    </citation>
    <scope>NUCLEOTIDE SEQUENCE [LARGE SCALE GENOMIC DNA]</scope>
    <source>
        <strain evidence="2 3">HYL7-15</strain>
    </source>
</reference>
<evidence type="ECO:0000256" key="1">
    <source>
        <dbReference type="SAM" id="Phobius"/>
    </source>
</evidence>
<protein>
    <recommendedName>
        <fullName evidence="4">MxaA protein</fullName>
    </recommendedName>
</protein>
<keyword evidence="3" id="KW-1185">Reference proteome</keyword>
<accession>A0ABV1RX36</accession>
<dbReference type="Proteomes" id="UP001476807">
    <property type="component" value="Unassembled WGS sequence"/>
</dbReference>
<feature type="transmembrane region" description="Helical" evidence="1">
    <location>
        <begin position="154"/>
        <end position="175"/>
    </location>
</feature>
<evidence type="ECO:0008006" key="4">
    <source>
        <dbReference type="Google" id="ProtNLM"/>
    </source>
</evidence>
<proteinExistence type="predicted"/>
<comment type="caution">
    <text evidence="2">The sequence shown here is derived from an EMBL/GenBank/DDBJ whole genome shotgun (WGS) entry which is preliminary data.</text>
</comment>
<evidence type="ECO:0000313" key="3">
    <source>
        <dbReference type="Proteomes" id="UP001476807"/>
    </source>
</evidence>
<evidence type="ECO:0000313" key="2">
    <source>
        <dbReference type="EMBL" id="MER2998925.1"/>
    </source>
</evidence>
<organism evidence="2 3">
    <name type="scientific">Pontibacter populi</name>
    <dbReference type="NCBI Taxonomy" id="890055"/>
    <lineage>
        <taxon>Bacteria</taxon>
        <taxon>Pseudomonadati</taxon>
        <taxon>Bacteroidota</taxon>
        <taxon>Cytophagia</taxon>
        <taxon>Cytophagales</taxon>
        <taxon>Hymenobacteraceae</taxon>
        <taxon>Pontibacter</taxon>
    </lineage>
</organism>
<keyword evidence="1" id="KW-0472">Membrane</keyword>
<dbReference type="RefSeq" id="WP_350413432.1">
    <property type="nucleotide sequence ID" value="NZ_JBEOKT010000016.1"/>
</dbReference>
<name>A0ABV1RX36_9BACT</name>
<keyword evidence="1" id="KW-0812">Transmembrane</keyword>
<gene>
    <name evidence="2" type="ORF">ABS362_15325</name>
</gene>